<dbReference type="AlphaFoldDB" id="A0A9X1FPP2"/>
<organism evidence="2 3">
    <name type="scientific">Halomarinibacterium sedimenti</name>
    <dbReference type="NCBI Taxonomy" id="2857106"/>
    <lineage>
        <taxon>Bacteria</taxon>
        <taxon>Pseudomonadati</taxon>
        <taxon>Bacteroidota</taxon>
        <taxon>Flavobacteriia</taxon>
        <taxon>Flavobacteriales</taxon>
        <taxon>Flavobacteriaceae</taxon>
        <taxon>Halomarinibacterium</taxon>
    </lineage>
</organism>
<dbReference type="Proteomes" id="UP001138686">
    <property type="component" value="Unassembled WGS sequence"/>
</dbReference>
<evidence type="ECO:0000313" key="2">
    <source>
        <dbReference type="EMBL" id="MBW2937784.1"/>
    </source>
</evidence>
<dbReference type="EMBL" id="JAHWDP010000002">
    <property type="protein sequence ID" value="MBW2937784.1"/>
    <property type="molecule type" value="Genomic_DNA"/>
</dbReference>
<name>A0A9X1FPP2_9FLAO</name>
<keyword evidence="3" id="KW-1185">Reference proteome</keyword>
<comment type="caution">
    <text evidence="2">The sequence shown here is derived from an EMBL/GenBank/DDBJ whole genome shotgun (WGS) entry which is preliminary data.</text>
</comment>
<proteinExistence type="predicted"/>
<evidence type="ECO:0000256" key="1">
    <source>
        <dbReference type="SAM" id="MobiDB-lite"/>
    </source>
</evidence>
<gene>
    <name evidence="2" type="ORF">KXJ69_06670</name>
</gene>
<evidence type="ECO:0000313" key="3">
    <source>
        <dbReference type="Proteomes" id="UP001138686"/>
    </source>
</evidence>
<sequence>MSATDGKITLAEAISWTGNWRGAPSTSARAFLIPLADLQGAVAEIQAQTDSPMVRAYLAIDGGVEKLVIVGTQKDKNGVYRDLLPAAGEAAGAGTNSIWDFTDPCPPKCDPSSPLN</sequence>
<feature type="region of interest" description="Disordered" evidence="1">
    <location>
        <begin position="95"/>
        <end position="116"/>
    </location>
</feature>
<dbReference type="RefSeq" id="WP_219052196.1">
    <property type="nucleotide sequence ID" value="NZ_JAHWDP010000002.1"/>
</dbReference>
<protein>
    <submittedName>
        <fullName evidence="2">Uncharacterized protein</fullName>
    </submittedName>
</protein>
<accession>A0A9X1FPP2</accession>
<reference evidence="2" key="1">
    <citation type="submission" date="2021-07" db="EMBL/GenBank/DDBJ databases">
        <title>Aureisphaera sp. CAU 1614 isolated from sea sediment.</title>
        <authorList>
            <person name="Kim W."/>
        </authorList>
    </citation>
    <scope>NUCLEOTIDE SEQUENCE</scope>
    <source>
        <strain evidence="2">CAU 1614</strain>
    </source>
</reference>